<dbReference type="InterPro" id="IPR029044">
    <property type="entry name" value="Nucleotide-diphossugar_trans"/>
</dbReference>
<dbReference type="GeneID" id="19944517"/>
<evidence type="ECO:0000256" key="2">
    <source>
        <dbReference type="ARBA" id="ARBA00004606"/>
    </source>
</evidence>
<evidence type="ECO:0000256" key="1">
    <source>
        <dbReference type="ARBA" id="ARBA00004394"/>
    </source>
</evidence>
<comment type="similarity">
    <text evidence="3">Belongs to the MNN1/MNT family.</text>
</comment>
<evidence type="ECO:0000313" key="13">
    <source>
        <dbReference type="Proteomes" id="UP000030762"/>
    </source>
</evidence>
<dbReference type="STRING" id="1156394.T0S7T5"/>
<comment type="subcellular location">
    <subcellularLocation>
        <location evidence="10">Endomembrane system</location>
        <topology evidence="10">Single-pass membrane protein</topology>
    </subcellularLocation>
    <subcellularLocation>
        <location evidence="1">Golgi apparatus membrane</location>
    </subcellularLocation>
    <subcellularLocation>
        <location evidence="2">Membrane</location>
        <topology evidence="2">Single-pass type II membrane protein</topology>
    </subcellularLocation>
</comment>
<dbReference type="PANTHER" id="PTHR31646">
    <property type="entry name" value="ALPHA-1,2-MANNOSYLTRANSFERASE MNN2"/>
    <property type="match status" value="1"/>
</dbReference>
<keyword evidence="6" id="KW-0735">Signal-anchor</keyword>
<dbReference type="OMA" id="KQMFRIT"/>
<protein>
    <submittedName>
        <fullName evidence="12">Uncharacterized protein</fullName>
    </submittedName>
</protein>
<dbReference type="InterPro" id="IPR022751">
    <property type="entry name" value="Alpha_mannosyltransferase"/>
</dbReference>
<evidence type="ECO:0000256" key="4">
    <source>
        <dbReference type="ARBA" id="ARBA00022679"/>
    </source>
</evidence>
<feature type="signal peptide" evidence="11">
    <location>
        <begin position="1"/>
        <end position="20"/>
    </location>
</feature>
<accession>T0S7T5</accession>
<feature type="chain" id="PRO_5004571931" evidence="11">
    <location>
        <begin position="21"/>
        <end position="544"/>
    </location>
</feature>
<evidence type="ECO:0000256" key="8">
    <source>
        <dbReference type="ARBA" id="ARBA00023034"/>
    </source>
</evidence>
<evidence type="ECO:0000256" key="3">
    <source>
        <dbReference type="ARBA" id="ARBA00009105"/>
    </source>
</evidence>
<evidence type="ECO:0000256" key="9">
    <source>
        <dbReference type="ARBA" id="ARBA00023136"/>
    </source>
</evidence>
<evidence type="ECO:0000313" key="12">
    <source>
        <dbReference type="EMBL" id="EQC38832.1"/>
    </source>
</evidence>
<dbReference type="Gene3D" id="3.90.550.10">
    <property type="entry name" value="Spore Coat Polysaccharide Biosynthesis Protein SpsA, Chain A"/>
    <property type="match status" value="1"/>
</dbReference>
<dbReference type="RefSeq" id="XP_008607656.1">
    <property type="nucleotide sequence ID" value="XM_008609434.1"/>
</dbReference>
<dbReference type="eggNOG" id="ENOG502QQ16">
    <property type="taxonomic scope" value="Eukaryota"/>
</dbReference>
<keyword evidence="5" id="KW-0812">Transmembrane</keyword>
<dbReference type="Proteomes" id="UP000030762">
    <property type="component" value="Unassembled WGS sequence"/>
</dbReference>
<dbReference type="InParanoid" id="T0S7T5"/>
<dbReference type="Pfam" id="PF11051">
    <property type="entry name" value="Mannosyl_trans3"/>
    <property type="match status" value="2"/>
</dbReference>
<evidence type="ECO:0000256" key="6">
    <source>
        <dbReference type="ARBA" id="ARBA00022968"/>
    </source>
</evidence>
<dbReference type="EMBL" id="JH767140">
    <property type="protein sequence ID" value="EQC38832.1"/>
    <property type="molecule type" value="Genomic_DNA"/>
</dbReference>
<keyword evidence="8" id="KW-0333">Golgi apparatus</keyword>
<dbReference type="AlphaFoldDB" id="T0S7T5"/>
<proteinExistence type="inferred from homology"/>
<reference evidence="12 13" key="1">
    <citation type="submission" date="2012-04" db="EMBL/GenBank/DDBJ databases">
        <title>The Genome Sequence of Saprolegnia declina VS20.</title>
        <authorList>
            <consortium name="The Broad Institute Genome Sequencing Platform"/>
            <person name="Russ C."/>
            <person name="Nusbaum C."/>
            <person name="Tyler B."/>
            <person name="van West P."/>
            <person name="Dieguez-Uribeondo J."/>
            <person name="de Bruijn I."/>
            <person name="Tripathy S."/>
            <person name="Jiang R."/>
            <person name="Young S.K."/>
            <person name="Zeng Q."/>
            <person name="Gargeya S."/>
            <person name="Fitzgerald M."/>
            <person name="Haas B."/>
            <person name="Abouelleil A."/>
            <person name="Alvarado L."/>
            <person name="Arachchi H.M."/>
            <person name="Berlin A."/>
            <person name="Chapman S.B."/>
            <person name="Goldberg J."/>
            <person name="Griggs A."/>
            <person name="Gujja S."/>
            <person name="Hansen M."/>
            <person name="Howarth C."/>
            <person name="Imamovic A."/>
            <person name="Larimer J."/>
            <person name="McCowen C."/>
            <person name="Montmayeur A."/>
            <person name="Murphy C."/>
            <person name="Neiman D."/>
            <person name="Pearson M."/>
            <person name="Priest M."/>
            <person name="Roberts A."/>
            <person name="Saif S."/>
            <person name="Shea T."/>
            <person name="Sisk P."/>
            <person name="Sykes S."/>
            <person name="Wortman J."/>
            <person name="Nusbaum C."/>
            <person name="Birren B."/>
        </authorList>
    </citation>
    <scope>NUCLEOTIDE SEQUENCE [LARGE SCALE GENOMIC DNA]</scope>
    <source>
        <strain evidence="12 13">VS20</strain>
    </source>
</reference>
<evidence type="ECO:0000256" key="10">
    <source>
        <dbReference type="ARBA" id="ARBA00037847"/>
    </source>
</evidence>
<dbReference type="GO" id="GO:0000026">
    <property type="term" value="F:alpha-1,2-mannosyltransferase activity"/>
    <property type="evidence" value="ECO:0007669"/>
    <property type="project" value="TreeGrafter"/>
</dbReference>
<keyword evidence="4" id="KW-0808">Transferase</keyword>
<keyword evidence="11" id="KW-0732">Signal</keyword>
<keyword evidence="9" id="KW-0472">Membrane</keyword>
<dbReference type="GO" id="GO:0000139">
    <property type="term" value="C:Golgi membrane"/>
    <property type="evidence" value="ECO:0007669"/>
    <property type="project" value="UniProtKB-SubCell"/>
</dbReference>
<dbReference type="GO" id="GO:0046354">
    <property type="term" value="P:mannan biosynthetic process"/>
    <property type="evidence" value="ECO:0007669"/>
    <property type="project" value="TreeGrafter"/>
</dbReference>
<dbReference type="SUPFAM" id="SSF53448">
    <property type="entry name" value="Nucleotide-diphospho-sugar transferases"/>
    <property type="match status" value="1"/>
</dbReference>
<sequence>MRWHLVAGVGGLLVYSLLWCQQLNSLLGTIQDKAVHHVSAAAHYARYQLYPSLEQVLPYAESFLFPTVVARHGTRYSCIKFQYTGMGSCPSQINDLVSYVYTPNKTEACDTVIQTGIYGVPGYCELRDDATNETIRTMYTSCGTLTGRQFSCALAAQYASYGHDASTFFYALNTSYVASRGIVFSVHPSALASAYASIAHLRALNCSLPIEVWHRPDELPRDNAILQALHTTLHVQVRPIFHPLATRFYSKIYAVLHSAFESVLLLDCDNFAIHDPAYLFSTPAFQSNGAIFWPDYWRPGHTCFNIDGYSQLWDLLGINFVDMFEQESGQVLLNKTMAEPALHVLAFFALYEPRFLTNFGMVYGDKDLFRLAWLKANVPFHMIGRPPGSLGKLDRVDRSFCGSTMVQHDPSGDVIFLHRNTVKLSGCRADAFVWETLQDFRFGDVHLARYLPAGYVLRDATCFGVREPSSDLYTMTTIRQSPFAHLEGTLYRFAREAMKLQHPNGCPADNANEDHVQFPLDLRGKRIPSMHFYRHKSPYAAEAP</sequence>
<dbReference type="PANTHER" id="PTHR31646:SF1">
    <property type="entry name" value="ALPHA-1,2-MANNOSYLTRANSFERASE MNN2"/>
    <property type="match status" value="1"/>
</dbReference>
<keyword evidence="7" id="KW-1133">Transmembrane helix</keyword>
<name>T0S7T5_SAPDV</name>
<dbReference type="VEuPathDB" id="FungiDB:SDRG_03790"/>
<keyword evidence="13" id="KW-1185">Reference proteome</keyword>
<evidence type="ECO:0000256" key="7">
    <source>
        <dbReference type="ARBA" id="ARBA00022989"/>
    </source>
</evidence>
<evidence type="ECO:0000256" key="11">
    <source>
        <dbReference type="SAM" id="SignalP"/>
    </source>
</evidence>
<organism evidence="12 13">
    <name type="scientific">Saprolegnia diclina (strain VS20)</name>
    <dbReference type="NCBI Taxonomy" id="1156394"/>
    <lineage>
        <taxon>Eukaryota</taxon>
        <taxon>Sar</taxon>
        <taxon>Stramenopiles</taxon>
        <taxon>Oomycota</taxon>
        <taxon>Saprolegniomycetes</taxon>
        <taxon>Saprolegniales</taxon>
        <taxon>Saprolegniaceae</taxon>
        <taxon>Saprolegnia</taxon>
    </lineage>
</organism>
<gene>
    <name evidence="12" type="ORF">SDRG_03790</name>
</gene>
<dbReference type="OrthoDB" id="78705at2759"/>
<evidence type="ECO:0000256" key="5">
    <source>
        <dbReference type="ARBA" id="ARBA00022692"/>
    </source>
</evidence>